<evidence type="ECO:0000256" key="11">
    <source>
        <dbReference type="SAM" id="MobiDB-lite"/>
    </source>
</evidence>
<dbReference type="PANTHER" id="PTHR34182:SF1">
    <property type="entry name" value="PROTEIN-EXPORT MEMBRANE PROTEIN SECG"/>
    <property type="match status" value="1"/>
</dbReference>
<keyword evidence="7 10" id="KW-1133">Transmembrane helix</keyword>
<reference evidence="12 13" key="1">
    <citation type="submission" date="2017-11" db="EMBL/GenBank/DDBJ databases">
        <title>Genomic Encyclopedia of Archaeal and Bacterial Type Strains, Phase II (KMG-II): From Individual Species to Whole Genera.</title>
        <authorList>
            <person name="Goeker M."/>
        </authorList>
    </citation>
    <scope>NUCLEOTIDE SEQUENCE [LARGE SCALE GENOMIC DNA]</scope>
    <source>
        <strain evidence="12 13">DSM 28175</strain>
    </source>
</reference>
<proteinExistence type="inferred from homology"/>
<evidence type="ECO:0000256" key="8">
    <source>
        <dbReference type="ARBA" id="ARBA00023010"/>
    </source>
</evidence>
<organism evidence="12 13">
    <name type="scientific">Mucilaginibacter auburnensis</name>
    <dbReference type="NCBI Taxonomy" id="1457233"/>
    <lineage>
        <taxon>Bacteria</taxon>
        <taxon>Pseudomonadati</taxon>
        <taxon>Bacteroidota</taxon>
        <taxon>Sphingobacteriia</taxon>
        <taxon>Sphingobacteriales</taxon>
        <taxon>Sphingobacteriaceae</taxon>
        <taxon>Mucilaginibacter</taxon>
    </lineage>
</organism>
<comment type="caution">
    <text evidence="12">The sequence shown here is derived from an EMBL/GenBank/DDBJ whole genome shotgun (WGS) entry which is preliminary data.</text>
</comment>
<evidence type="ECO:0000256" key="4">
    <source>
        <dbReference type="ARBA" id="ARBA00022475"/>
    </source>
</evidence>
<evidence type="ECO:0000256" key="1">
    <source>
        <dbReference type="ARBA" id="ARBA00004651"/>
    </source>
</evidence>
<keyword evidence="3 10" id="KW-0813">Transport</keyword>
<keyword evidence="6 10" id="KW-0653">Protein transport</keyword>
<keyword evidence="4 10" id="KW-1003">Cell membrane</keyword>
<keyword evidence="8 10" id="KW-0811">Translocation</keyword>
<dbReference type="EMBL" id="PGFJ01000001">
    <property type="protein sequence ID" value="PJJ83827.1"/>
    <property type="molecule type" value="Genomic_DNA"/>
</dbReference>
<dbReference type="GO" id="GO:0065002">
    <property type="term" value="P:intracellular protein transmembrane transport"/>
    <property type="evidence" value="ECO:0007669"/>
    <property type="project" value="TreeGrafter"/>
</dbReference>
<dbReference type="PANTHER" id="PTHR34182">
    <property type="entry name" value="PROTEIN-EXPORT MEMBRANE PROTEIN SECG"/>
    <property type="match status" value="1"/>
</dbReference>
<keyword evidence="5 10" id="KW-0812">Transmembrane</keyword>
<gene>
    <name evidence="12" type="ORF">CLV57_0822</name>
</gene>
<accession>A0A2H9VSM9</accession>
<evidence type="ECO:0000313" key="13">
    <source>
        <dbReference type="Proteomes" id="UP000242687"/>
    </source>
</evidence>
<dbReference type="InterPro" id="IPR004692">
    <property type="entry name" value="SecG"/>
</dbReference>
<sequence length="124" mass="12544">MLIVLVILVVLVCALLGLIVLIQNPKGGGLSSNFSASSQLMGVQKTGDFLEKGTWVLAITLMVLALGINVVVKDGTAAPTSKYQEQINKSLNAAPATATPSAAPAFPGATTPAAAPAATDSLKK</sequence>
<evidence type="ECO:0000256" key="7">
    <source>
        <dbReference type="ARBA" id="ARBA00022989"/>
    </source>
</evidence>
<dbReference type="GO" id="GO:0043952">
    <property type="term" value="P:protein transport by the Sec complex"/>
    <property type="evidence" value="ECO:0007669"/>
    <property type="project" value="TreeGrafter"/>
</dbReference>
<comment type="caution">
    <text evidence="10">Lacks conserved residue(s) required for the propagation of feature annotation.</text>
</comment>
<dbReference type="Pfam" id="PF03840">
    <property type="entry name" value="SecG"/>
    <property type="match status" value="1"/>
</dbReference>
<comment type="subcellular location">
    <subcellularLocation>
        <location evidence="1 10">Cell membrane</location>
        <topology evidence="1 10">Multi-pass membrane protein</topology>
    </subcellularLocation>
</comment>
<dbReference type="RefSeq" id="WP_100340065.1">
    <property type="nucleotide sequence ID" value="NZ_PGFJ01000001.1"/>
</dbReference>
<feature type="region of interest" description="Disordered" evidence="11">
    <location>
        <begin position="94"/>
        <end position="124"/>
    </location>
</feature>
<dbReference type="GO" id="GO:0005886">
    <property type="term" value="C:plasma membrane"/>
    <property type="evidence" value="ECO:0007669"/>
    <property type="project" value="UniProtKB-SubCell"/>
</dbReference>
<evidence type="ECO:0000256" key="6">
    <source>
        <dbReference type="ARBA" id="ARBA00022927"/>
    </source>
</evidence>
<dbReference type="Proteomes" id="UP000242687">
    <property type="component" value="Unassembled WGS sequence"/>
</dbReference>
<name>A0A2H9VSM9_9SPHI</name>
<comment type="function">
    <text evidence="10">Involved in protein export. Participates in an early event of protein translocation.</text>
</comment>
<evidence type="ECO:0000256" key="2">
    <source>
        <dbReference type="ARBA" id="ARBA00008445"/>
    </source>
</evidence>
<dbReference type="GO" id="GO:0015450">
    <property type="term" value="F:protein-transporting ATPase activity"/>
    <property type="evidence" value="ECO:0007669"/>
    <property type="project" value="UniProtKB-UniRule"/>
</dbReference>
<dbReference type="GO" id="GO:0009306">
    <property type="term" value="P:protein secretion"/>
    <property type="evidence" value="ECO:0007669"/>
    <property type="project" value="UniProtKB-UniRule"/>
</dbReference>
<keyword evidence="13" id="KW-1185">Reference proteome</keyword>
<evidence type="ECO:0000256" key="10">
    <source>
        <dbReference type="RuleBase" id="RU365087"/>
    </source>
</evidence>
<dbReference type="PRINTS" id="PR01651">
    <property type="entry name" value="SECGEXPORT"/>
</dbReference>
<keyword evidence="9 10" id="KW-0472">Membrane</keyword>
<protein>
    <recommendedName>
        <fullName evidence="10">Protein-export membrane protein SecG</fullName>
    </recommendedName>
</protein>
<dbReference type="NCBIfam" id="TIGR00810">
    <property type="entry name" value="secG"/>
    <property type="match status" value="1"/>
</dbReference>
<comment type="similarity">
    <text evidence="2 10">Belongs to the SecG family.</text>
</comment>
<evidence type="ECO:0000256" key="9">
    <source>
        <dbReference type="ARBA" id="ARBA00023136"/>
    </source>
</evidence>
<evidence type="ECO:0000256" key="5">
    <source>
        <dbReference type="ARBA" id="ARBA00022692"/>
    </source>
</evidence>
<dbReference type="AlphaFoldDB" id="A0A2H9VSM9"/>
<feature type="transmembrane region" description="Helical" evidence="10">
    <location>
        <begin position="55"/>
        <end position="72"/>
    </location>
</feature>
<evidence type="ECO:0000313" key="12">
    <source>
        <dbReference type="EMBL" id="PJJ83827.1"/>
    </source>
</evidence>
<evidence type="ECO:0000256" key="3">
    <source>
        <dbReference type="ARBA" id="ARBA00022448"/>
    </source>
</evidence>
<dbReference type="OrthoDB" id="1122493at2"/>